<name>A0A367UKK3_9PROT</name>
<evidence type="ECO:0000256" key="1">
    <source>
        <dbReference type="SAM" id="MobiDB-lite"/>
    </source>
</evidence>
<organism evidence="2 3">
    <name type="scientific">Thalassospira xianhensis MCCC 1A02616</name>
    <dbReference type="NCBI Taxonomy" id="1177929"/>
    <lineage>
        <taxon>Bacteria</taxon>
        <taxon>Pseudomonadati</taxon>
        <taxon>Pseudomonadota</taxon>
        <taxon>Alphaproteobacteria</taxon>
        <taxon>Rhodospirillales</taxon>
        <taxon>Thalassospiraceae</taxon>
        <taxon>Thalassospira</taxon>
    </lineage>
</organism>
<dbReference type="AlphaFoldDB" id="A0A367UKK3"/>
<dbReference type="Proteomes" id="UP000252419">
    <property type="component" value="Unassembled WGS sequence"/>
</dbReference>
<proteinExistence type="predicted"/>
<dbReference type="RefSeq" id="WP_114120129.1">
    <property type="nucleotide sequence ID" value="NZ_JPWA01000001.1"/>
</dbReference>
<gene>
    <name evidence="2" type="ORF">TH5_00825</name>
</gene>
<evidence type="ECO:0000313" key="2">
    <source>
        <dbReference type="EMBL" id="RCK07652.1"/>
    </source>
</evidence>
<dbReference type="EMBL" id="JPWA01000001">
    <property type="protein sequence ID" value="RCK07652.1"/>
    <property type="molecule type" value="Genomic_DNA"/>
</dbReference>
<feature type="region of interest" description="Disordered" evidence="1">
    <location>
        <begin position="147"/>
        <end position="172"/>
    </location>
</feature>
<feature type="compositionally biased region" description="Acidic residues" evidence="1">
    <location>
        <begin position="151"/>
        <end position="165"/>
    </location>
</feature>
<evidence type="ECO:0000313" key="3">
    <source>
        <dbReference type="Proteomes" id="UP000252419"/>
    </source>
</evidence>
<reference evidence="2 3" key="1">
    <citation type="submission" date="2014-07" db="EMBL/GenBank/DDBJ databases">
        <title>Draft genome sequence of Thalassospira xianhensis P-4 (MCCC 1A02616).</title>
        <authorList>
            <person name="Lai Q."/>
            <person name="Shao Z."/>
        </authorList>
    </citation>
    <scope>NUCLEOTIDE SEQUENCE [LARGE SCALE GENOMIC DNA]</scope>
    <source>
        <strain evidence="2 3">MCCC 1A02616</strain>
    </source>
</reference>
<accession>A0A367UKK3</accession>
<protein>
    <submittedName>
        <fullName evidence="2">Uncharacterized protein</fullName>
    </submittedName>
</protein>
<sequence length="172" mass="20030">MNKKEAEVLGEIVLDMLYGATATDETNDFAKSMLHNFPKIKKHVQDDINVAFKLFDRTKKLIVSHLCESEFGQGYMESAAGIQRLYDWRAKCDGNDGVFEVHYDLIERLGVRGYFEWIDELFPFSNPVWIELVNQYEVDWLPVQESPGIDLESDEDEDEEYDDDEPPHSFRP</sequence>
<keyword evidence="3" id="KW-1185">Reference proteome</keyword>
<comment type="caution">
    <text evidence="2">The sequence shown here is derived from an EMBL/GenBank/DDBJ whole genome shotgun (WGS) entry which is preliminary data.</text>
</comment>